<evidence type="ECO:0000313" key="3">
    <source>
        <dbReference type="EMBL" id="MCZ4282754.1"/>
    </source>
</evidence>
<sequence length="213" mass="23738">MKDIYSEQEYQKDLPLQDHVGTSNQKPATPEIQPAKPKEKPEPRDLSALEFLGQIILIGFAVLVGILLIKALGNYLIDRKRRPQKQKLTEEQTPSYSRLATISEELSAETLDYVDSLAQKGEFEAAIRALLFCCFKHIRDSYQAVLPPALTNREILALGWLHPDISRQLAVIVGTEELTQFGGRSAGISEFNKCREAFMLFVQPGAKGGTTHG</sequence>
<evidence type="ECO:0000256" key="1">
    <source>
        <dbReference type="SAM" id="MobiDB-lite"/>
    </source>
</evidence>
<evidence type="ECO:0000313" key="4">
    <source>
        <dbReference type="Proteomes" id="UP001069802"/>
    </source>
</evidence>
<feature type="compositionally biased region" description="Basic and acidic residues" evidence="1">
    <location>
        <begin position="1"/>
        <end position="16"/>
    </location>
</feature>
<reference evidence="3" key="1">
    <citation type="submission" date="2022-12" db="EMBL/GenBank/DDBJ databases">
        <title>Bacterial isolates from different developmental stages of Nematostella vectensis.</title>
        <authorList>
            <person name="Fraune S."/>
        </authorList>
    </citation>
    <scope>NUCLEOTIDE SEQUENCE</scope>
    <source>
        <strain evidence="3">G21630-S1</strain>
    </source>
</reference>
<keyword evidence="2" id="KW-0812">Transmembrane</keyword>
<name>A0ABT4LNS2_9PROT</name>
<dbReference type="Proteomes" id="UP001069802">
    <property type="component" value="Unassembled WGS sequence"/>
</dbReference>
<feature type="transmembrane region" description="Helical" evidence="2">
    <location>
        <begin position="51"/>
        <end position="77"/>
    </location>
</feature>
<evidence type="ECO:0008006" key="5">
    <source>
        <dbReference type="Google" id="ProtNLM"/>
    </source>
</evidence>
<protein>
    <recommendedName>
        <fullName evidence="5">DUF4129 domain-containing protein</fullName>
    </recommendedName>
</protein>
<keyword evidence="4" id="KW-1185">Reference proteome</keyword>
<keyword evidence="2" id="KW-0472">Membrane</keyword>
<gene>
    <name evidence="3" type="ORF">O4H49_18365</name>
</gene>
<proteinExistence type="predicted"/>
<evidence type="ECO:0000256" key="2">
    <source>
        <dbReference type="SAM" id="Phobius"/>
    </source>
</evidence>
<dbReference type="RefSeq" id="WP_269424897.1">
    <property type="nucleotide sequence ID" value="NZ_JAPWGY010000010.1"/>
</dbReference>
<comment type="caution">
    <text evidence="3">The sequence shown here is derived from an EMBL/GenBank/DDBJ whole genome shotgun (WGS) entry which is preliminary data.</text>
</comment>
<dbReference type="EMBL" id="JAPWGY010000010">
    <property type="protein sequence ID" value="MCZ4282754.1"/>
    <property type="molecule type" value="Genomic_DNA"/>
</dbReference>
<feature type="region of interest" description="Disordered" evidence="1">
    <location>
        <begin position="1"/>
        <end position="42"/>
    </location>
</feature>
<keyword evidence="2" id="KW-1133">Transmembrane helix</keyword>
<accession>A0ABT4LNS2</accession>
<organism evidence="3 4">
    <name type="scientific">Kiloniella laminariae</name>
    <dbReference type="NCBI Taxonomy" id="454162"/>
    <lineage>
        <taxon>Bacteria</taxon>
        <taxon>Pseudomonadati</taxon>
        <taxon>Pseudomonadota</taxon>
        <taxon>Alphaproteobacteria</taxon>
        <taxon>Rhodospirillales</taxon>
        <taxon>Kiloniellaceae</taxon>
        <taxon>Kiloniella</taxon>
    </lineage>
</organism>